<dbReference type="Gene3D" id="1.20.1300.10">
    <property type="entry name" value="Fumarate reductase/succinate dehydrogenase, transmembrane subunit"/>
    <property type="match status" value="1"/>
</dbReference>
<evidence type="ECO:0000256" key="2">
    <source>
        <dbReference type="ARBA" id="ARBA00022617"/>
    </source>
</evidence>
<evidence type="ECO:0000256" key="8">
    <source>
        <dbReference type="PIRSR" id="PIRSR000177-1"/>
    </source>
</evidence>
<keyword evidence="7 9" id="KW-0472">Membrane</keyword>
<keyword evidence="6 8" id="KW-0408">Iron</keyword>
<keyword evidence="3 9" id="KW-0812">Transmembrane</keyword>
<feature type="transmembrane region" description="Helical" evidence="9">
    <location>
        <begin position="153"/>
        <end position="174"/>
    </location>
</feature>
<evidence type="ECO:0000256" key="1">
    <source>
        <dbReference type="ARBA" id="ARBA00004370"/>
    </source>
</evidence>
<keyword evidence="4 8" id="KW-0479">Metal-binding</keyword>
<name>A0A846QV37_9BACT</name>
<proteinExistence type="predicted"/>
<dbReference type="EMBL" id="JAATJA010000002">
    <property type="protein sequence ID" value="NJB68509.1"/>
    <property type="molecule type" value="Genomic_DNA"/>
</dbReference>
<sequence length="216" mass="24210">MQTELSMPASIRGNTSAYMDWVQMLTGAALIVFMWCHMLLVASVNLGTGVFDALAAFLEYTYMAQIGGPMIGVVFLVHFALAIRKIPVTSVQQKGMWNQARMLRHKDTWLWVVQAVTAMIILVMAGVHLWAILTNLPITTAKSAQRIQEGGWFWFYLVLLPMAELHVGIGFYRIGVKWGFVGRRGRKRFQMLEYAITGAFLAIGLVTLFTFATVSL</sequence>
<feature type="binding site" description="axial binding residue" evidence="8">
    <location>
        <position position="37"/>
    </location>
    <ligand>
        <name>heme b</name>
        <dbReference type="ChEBI" id="CHEBI:60344"/>
        <label>bD</label>
    </ligand>
    <ligandPart>
        <name>Fe</name>
        <dbReference type="ChEBI" id="CHEBI:18248"/>
    </ligandPart>
</feature>
<evidence type="ECO:0000313" key="11">
    <source>
        <dbReference type="Proteomes" id="UP000580856"/>
    </source>
</evidence>
<evidence type="ECO:0000256" key="9">
    <source>
        <dbReference type="SAM" id="Phobius"/>
    </source>
</evidence>
<comment type="caution">
    <text evidence="10">The sequence shown here is derived from an EMBL/GenBank/DDBJ whole genome shotgun (WGS) entry which is preliminary data.</text>
</comment>
<dbReference type="GO" id="GO:0006099">
    <property type="term" value="P:tricarboxylic acid cycle"/>
    <property type="evidence" value="ECO:0007669"/>
    <property type="project" value="InterPro"/>
</dbReference>
<keyword evidence="5 9" id="KW-1133">Transmembrane helix</keyword>
<evidence type="ECO:0000313" key="10">
    <source>
        <dbReference type="EMBL" id="NJB68509.1"/>
    </source>
</evidence>
<dbReference type="SUPFAM" id="SSF81343">
    <property type="entry name" value="Fumarate reductase respiratory complex transmembrane subunits"/>
    <property type="match status" value="1"/>
</dbReference>
<feature type="transmembrane region" description="Helical" evidence="9">
    <location>
        <begin position="62"/>
        <end position="83"/>
    </location>
</feature>
<accession>A0A846QV37</accession>
<keyword evidence="2 8" id="KW-0349">Heme</keyword>
<feature type="transmembrane region" description="Helical" evidence="9">
    <location>
        <begin position="21"/>
        <end position="42"/>
    </location>
</feature>
<organism evidence="10 11">
    <name type="scientific">Desulfobaculum xiamenense</name>
    <dbReference type="NCBI Taxonomy" id="995050"/>
    <lineage>
        <taxon>Bacteria</taxon>
        <taxon>Pseudomonadati</taxon>
        <taxon>Thermodesulfobacteriota</taxon>
        <taxon>Desulfovibrionia</taxon>
        <taxon>Desulfovibrionales</taxon>
        <taxon>Desulfovibrionaceae</taxon>
        <taxon>Desulfobaculum</taxon>
    </lineage>
</organism>
<dbReference type="InterPro" id="IPR004224">
    <property type="entry name" value="Fum_red_B_TM"/>
</dbReference>
<gene>
    <name evidence="10" type="ORF">GGQ74_002182</name>
</gene>
<feature type="transmembrane region" description="Helical" evidence="9">
    <location>
        <begin position="109"/>
        <end position="133"/>
    </location>
</feature>
<keyword evidence="11" id="KW-1185">Reference proteome</keyword>
<dbReference type="RefSeq" id="WP_167941570.1">
    <property type="nucleotide sequence ID" value="NZ_JAATJA010000002.1"/>
</dbReference>
<evidence type="ECO:0000256" key="5">
    <source>
        <dbReference type="ARBA" id="ARBA00022989"/>
    </source>
</evidence>
<dbReference type="AlphaFoldDB" id="A0A846QV37"/>
<dbReference type="PIRSF" id="PIRSF000177">
    <property type="entry name" value="Fumar_rd_cyt_b"/>
    <property type="match status" value="1"/>
</dbReference>
<feature type="binding site" description="axial binding residue" evidence="8">
    <location>
        <position position="78"/>
    </location>
    <ligand>
        <name>heme b</name>
        <dbReference type="ChEBI" id="CHEBI:60344"/>
        <label>bD</label>
    </ligand>
    <ligandPart>
        <name>Fe</name>
        <dbReference type="ChEBI" id="CHEBI:18248"/>
    </ligandPart>
</feature>
<dbReference type="GO" id="GO:0016020">
    <property type="term" value="C:membrane"/>
    <property type="evidence" value="ECO:0007669"/>
    <property type="project" value="UniProtKB-SubCell"/>
</dbReference>
<dbReference type="InterPro" id="IPR034804">
    <property type="entry name" value="SQR/QFR_C/D"/>
</dbReference>
<evidence type="ECO:0000256" key="4">
    <source>
        <dbReference type="ARBA" id="ARBA00022723"/>
    </source>
</evidence>
<evidence type="ECO:0000256" key="6">
    <source>
        <dbReference type="ARBA" id="ARBA00023004"/>
    </source>
</evidence>
<dbReference type="Pfam" id="PF01127">
    <property type="entry name" value="Sdh_cyt"/>
    <property type="match status" value="1"/>
</dbReference>
<evidence type="ECO:0000256" key="7">
    <source>
        <dbReference type="ARBA" id="ARBA00023136"/>
    </source>
</evidence>
<dbReference type="GO" id="GO:0046872">
    <property type="term" value="F:metal ion binding"/>
    <property type="evidence" value="ECO:0007669"/>
    <property type="project" value="UniProtKB-KW"/>
</dbReference>
<evidence type="ECO:0000256" key="3">
    <source>
        <dbReference type="ARBA" id="ARBA00022692"/>
    </source>
</evidence>
<feature type="binding site" description="axial binding residue" evidence="8">
    <location>
        <position position="128"/>
    </location>
    <ligand>
        <name>heme b</name>
        <dbReference type="ChEBI" id="CHEBI:60344"/>
        <label>bD</label>
    </ligand>
    <ligandPart>
        <name>Fe</name>
        <dbReference type="ChEBI" id="CHEBI:18248"/>
    </ligandPart>
</feature>
<reference evidence="10 11" key="1">
    <citation type="submission" date="2020-03" db="EMBL/GenBank/DDBJ databases">
        <title>Genomic Encyclopedia of Type Strains, Phase IV (KMG-IV): sequencing the most valuable type-strain genomes for metagenomic binning, comparative biology and taxonomic classification.</title>
        <authorList>
            <person name="Goeker M."/>
        </authorList>
    </citation>
    <scope>NUCLEOTIDE SEQUENCE [LARGE SCALE GENOMIC DNA]</scope>
    <source>
        <strain evidence="10 11">DSM 24233</strain>
    </source>
</reference>
<dbReference type="InterPro" id="IPR000701">
    <property type="entry name" value="SuccDH_FuR_B_TM-su"/>
</dbReference>
<feature type="binding site" description="axial binding residue" evidence="8">
    <location>
        <position position="166"/>
    </location>
    <ligand>
        <name>heme b</name>
        <dbReference type="ChEBI" id="CHEBI:60344"/>
        <label>bD</label>
    </ligand>
    <ligandPart>
        <name>Fe</name>
        <dbReference type="ChEBI" id="CHEBI:18248"/>
    </ligandPart>
</feature>
<feature type="transmembrane region" description="Helical" evidence="9">
    <location>
        <begin position="194"/>
        <end position="214"/>
    </location>
</feature>
<protein>
    <submittedName>
        <fullName evidence="10">Fumarate reductase subunit C</fullName>
    </submittedName>
</protein>
<dbReference type="Proteomes" id="UP000580856">
    <property type="component" value="Unassembled WGS sequence"/>
</dbReference>
<comment type="subcellular location">
    <subcellularLocation>
        <location evidence="1">Membrane</location>
    </subcellularLocation>
</comment>